<comment type="caution">
    <text evidence="2">The sequence shown here is derived from an EMBL/GenBank/DDBJ whole genome shotgun (WGS) entry which is preliminary data.</text>
</comment>
<proteinExistence type="predicted"/>
<keyword evidence="3" id="KW-1185">Reference proteome</keyword>
<dbReference type="AlphaFoldDB" id="A0AAD7UGD2"/>
<dbReference type="SMART" id="SM00443">
    <property type="entry name" value="G_patch"/>
    <property type="match status" value="1"/>
</dbReference>
<dbReference type="Pfam" id="PF01585">
    <property type="entry name" value="G-patch"/>
    <property type="match status" value="1"/>
</dbReference>
<gene>
    <name evidence="2" type="ORF">CTAYLR_003303</name>
</gene>
<dbReference type="EMBL" id="JAQMWT010000315">
    <property type="protein sequence ID" value="KAJ8605453.1"/>
    <property type="molecule type" value="Genomic_DNA"/>
</dbReference>
<dbReference type="PROSITE" id="PS50174">
    <property type="entry name" value="G_PATCH"/>
    <property type="match status" value="1"/>
</dbReference>
<accession>A0AAD7UGD2</accession>
<dbReference type="GO" id="GO:0003676">
    <property type="term" value="F:nucleic acid binding"/>
    <property type="evidence" value="ECO:0007669"/>
    <property type="project" value="InterPro"/>
</dbReference>
<name>A0AAD7UGD2_9STRA</name>
<feature type="domain" description="G-patch" evidence="1">
    <location>
        <begin position="3"/>
        <end position="49"/>
    </location>
</feature>
<reference evidence="2" key="1">
    <citation type="submission" date="2023-01" db="EMBL/GenBank/DDBJ databases">
        <title>Metagenome sequencing of chrysophaentin producing Chrysophaeum taylorii.</title>
        <authorList>
            <person name="Davison J."/>
            <person name="Bewley C."/>
        </authorList>
    </citation>
    <scope>NUCLEOTIDE SEQUENCE</scope>
    <source>
        <strain evidence="2">NIES-1699</strain>
    </source>
</reference>
<evidence type="ECO:0000313" key="2">
    <source>
        <dbReference type="EMBL" id="KAJ8605453.1"/>
    </source>
</evidence>
<evidence type="ECO:0000259" key="1">
    <source>
        <dbReference type="PROSITE" id="PS50174"/>
    </source>
</evidence>
<sequence>MSYSPFAHKAMAAMGWQEGKGLGKKEDGIAKFVGVEKKPDNAGLGAAITAKGSAKASFDEGQWWASAFGDALTKVNKRKAPTPSLDDLFEATGGARLGMRARSDQAGYHSSCVAATIGGVFRSGS</sequence>
<dbReference type="InterPro" id="IPR050656">
    <property type="entry name" value="PINX1"/>
</dbReference>
<protein>
    <recommendedName>
        <fullName evidence="1">G-patch domain-containing protein</fullName>
    </recommendedName>
</protein>
<dbReference type="InterPro" id="IPR000467">
    <property type="entry name" value="G_patch_dom"/>
</dbReference>
<dbReference type="Proteomes" id="UP001230188">
    <property type="component" value="Unassembled WGS sequence"/>
</dbReference>
<organism evidence="2 3">
    <name type="scientific">Chrysophaeum taylorii</name>
    <dbReference type="NCBI Taxonomy" id="2483200"/>
    <lineage>
        <taxon>Eukaryota</taxon>
        <taxon>Sar</taxon>
        <taxon>Stramenopiles</taxon>
        <taxon>Ochrophyta</taxon>
        <taxon>Pelagophyceae</taxon>
        <taxon>Pelagomonadales</taxon>
        <taxon>Pelagomonadaceae</taxon>
        <taxon>Chrysophaeum</taxon>
    </lineage>
</organism>
<dbReference type="PANTHER" id="PTHR23149">
    <property type="entry name" value="G PATCH DOMAIN CONTAINING PROTEIN"/>
    <property type="match status" value="1"/>
</dbReference>
<evidence type="ECO:0000313" key="3">
    <source>
        <dbReference type="Proteomes" id="UP001230188"/>
    </source>
</evidence>